<keyword evidence="2" id="KW-1185">Reference proteome</keyword>
<name>A0AAV5WFW0_9BILA</name>
<gene>
    <name evidence="1" type="ORF">PFISCL1PPCAC_21857</name>
</gene>
<protein>
    <recommendedName>
        <fullName evidence="3">F-box domain-containing protein</fullName>
    </recommendedName>
</protein>
<feature type="non-terminal residue" evidence="1">
    <location>
        <position position="1"/>
    </location>
</feature>
<dbReference type="Proteomes" id="UP001432322">
    <property type="component" value="Unassembled WGS sequence"/>
</dbReference>
<reference evidence="1" key="1">
    <citation type="submission" date="2023-10" db="EMBL/GenBank/DDBJ databases">
        <title>Genome assembly of Pristionchus species.</title>
        <authorList>
            <person name="Yoshida K."/>
            <person name="Sommer R.J."/>
        </authorList>
    </citation>
    <scope>NUCLEOTIDE SEQUENCE</scope>
    <source>
        <strain evidence="1">RS5133</strain>
    </source>
</reference>
<dbReference type="EMBL" id="BTSY01000005">
    <property type="protein sequence ID" value="GMT30560.1"/>
    <property type="molecule type" value="Genomic_DNA"/>
</dbReference>
<evidence type="ECO:0008006" key="3">
    <source>
        <dbReference type="Google" id="ProtNLM"/>
    </source>
</evidence>
<sequence length="289" mass="33333">KTPMAPGIFSSKVEEEKNNKGLFPILELPAELSSNILSFMRRKELQVCLQSFALDNVHAEMNKEERIEFMKIDSLGANAEVGCERYGYFKPYHTTFQHICHRLRYILNKCEFGTLIINIKEGDNVANVREMVELCKGIRCKNLLKIKYDNENSCSKFLTDKSLRELISDKKDVEIAFMCEGITAAGLVTVWKDLLDGRFDGLSIQIGDSLVSELFEMLQIHSKKTVLKVQKNFPIIAGGTMNRYDIWKSEIRDKKGMKTVLHMSRIYDGRRWTPGKYRLAFQPLILQNY</sequence>
<evidence type="ECO:0000313" key="1">
    <source>
        <dbReference type="EMBL" id="GMT30560.1"/>
    </source>
</evidence>
<comment type="caution">
    <text evidence="1">The sequence shown here is derived from an EMBL/GenBank/DDBJ whole genome shotgun (WGS) entry which is preliminary data.</text>
</comment>
<evidence type="ECO:0000313" key="2">
    <source>
        <dbReference type="Proteomes" id="UP001432322"/>
    </source>
</evidence>
<proteinExistence type="predicted"/>
<accession>A0AAV5WFW0</accession>
<dbReference type="AlphaFoldDB" id="A0AAV5WFW0"/>
<organism evidence="1 2">
    <name type="scientific">Pristionchus fissidentatus</name>
    <dbReference type="NCBI Taxonomy" id="1538716"/>
    <lineage>
        <taxon>Eukaryota</taxon>
        <taxon>Metazoa</taxon>
        <taxon>Ecdysozoa</taxon>
        <taxon>Nematoda</taxon>
        <taxon>Chromadorea</taxon>
        <taxon>Rhabditida</taxon>
        <taxon>Rhabditina</taxon>
        <taxon>Diplogasteromorpha</taxon>
        <taxon>Diplogasteroidea</taxon>
        <taxon>Neodiplogasteridae</taxon>
        <taxon>Pristionchus</taxon>
    </lineage>
</organism>